<comment type="subcellular location">
    <subcellularLocation>
        <location evidence="1">Nucleus</location>
    </subcellularLocation>
</comment>
<evidence type="ECO:0000256" key="4">
    <source>
        <dbReference type="ARBA" id="ARBA00023015"/>
    </source>
</evidence>
<dbReference type="InterPro" id="IPR003150">
    <property type="entry name" value="DNA-bd_RFX"/>
</dbReference>
<dbReference type="GO" id="GO:0000978">
    <property type="term" value="F:RNA polymerase II cis-regulatory region sequence-specific DNA binding"/>
    <property type="evidence" value="ECO:0007669"/>
    <property type="project" value="TreeGrafter"/>
</dbReference>
<proteinExistence type="predicted"/>
<dbReference type="VEuPathDB" id="VectorBase:RSAN_045000"/>
<evidence type="ECO:0000256" key="6">
    <source>
        <dbReference type="ARBA" id="ARBA00023163"/>
    </source>
</evidence>
<dbReference type="InterPro" id="IPR036390">
    <property type="entry name" value="WH_DNA-bd_sf"/>
</dbReference>
<name>A0A9D4Q7G8_RHISA</name>
<evidence type="ECO:0000256" key="7">
    <source>
        <dbReference type="ARBA" id="ARBA00023242"/>
    </source>
</evidence>
<evidence type="ECO:0000256" key="2">
    <source>
        <dbReference type="ARBA" id="ARBA00022473"/>
    </source>
</evidence>
<dbReference type="GO" id="GO:0005634">
    <property type="term" value="C:nucleus"/>
    <property type="evidence" value="ECO:0007669"/>
    <property type="project" value="UniProtKB-SubCell"/>
</dbReference>
<evidence type="ECO:0000256" key="3">
    <source>
        <dbReference type="ARBA" id="ARBA00022782"/>
    </source>
</evidence>
<evidence type="ECO:0000259" key="10">
    <source>
        <dbReference type="PROSITE" id="PS51526"/>
    </source>
</evidence>
<gene>
    <name evidence="11" type="ORF">HPB52_006054</name>
</gene>
<dbReference type="PROSITE" id="PS51526">
    <property type="entry name" value="RFX_DBD"/>
    <property type="match status" value="1"/>
</dbReference>
<dbReference type="Gene3D" id="1.10.10.10">
    <property type="entry name" value="Winged helix-like DNA-binding domain superfamily/Winged helix DNA-binding domain"/>
    <property type="match status" value="1"/>
</dbReference>
<dbReference type="FunFam" id="1.10.10.10:FF:000211">
    <property type="entry name" value="Regulatory factor X, 6"/>
    <property type="match status" value="1"/>
</dbReference>
<protein>
    <recommendedName>
        <fullName evidence="8">DNA-binding protein RFX6</fullName>
    </recommendedName>
    <alternativeName>
        <fullName evidence="9">Regulatory factor X 6</fullName>
    </alternativeName>
</protein>
<reference evidence="11" key="2">
    <citation type="submission" date="2021-09" db="EMBL/GenBank/DDBJ databases">
        <authorList>
            <person name="Jia N."/>
            <person name="Wang J."/>
            <person name="Shi W."/>
            <person name="Du L."/>
            <person name="Sun Y."/>
            <person name="Zhan W."/>
            <person name="Jiang J."/>
            <person name="Wang Q."/>
            <person name="Zhang B."/>
            <person name="Ji P."/>
            <person name="Sakyi L.B."/>
            <person name="Cui X."/>
            <person name="Yuan T."/>
            <person name="Jiang B."/>
            <person name="Yang W."/>
            <person name="Lam T.T.-Y."/>
            <person name="Chang Q."/>
            <person name="Ding S."/>
            <person name="Wang X."/>
            <person name="Zhu J."/>
            <person name="Ruan X."/>
            <person name="Zhao L."/>
            <person name="Wei J."/>
            <person name="Que T."/>
            <person name="Du C."/>
            <person name="Cheng J."/>
            <person name="Dai P."/>
            <person name="Han X."/>
            <person name="Huang E."/>
            <person name="Gao Y."/>
            <person name="Liu J."/>
            <person name="Shao H."/>
            <person name="Ye R."/>
            <person name="Li L."/>
            <person name="Wei W."/>
            <person name="Wang X."/>
            <person name="Wang C."/>
            <person name="Huo Q."/>
            <person name="Li W."/>
            <person name="Guo W."/>
            <person name="Chen H."/>
            <person name="Chen S."/>
            <person name="Zhou L."/>
            <person name="Zhou L."/>
            <person name="Ni X."/>
            <person name="Tian J."/>
            <person name="Zhou Y."/>
            <person name="Sheng Y."/>
            <person name="Liu T."/>
            <person name="Pan Y."/>
            <person name="Xia L."/>
            <person name="Li J."/>
            <person name="Zhao F."/>
            <person name="Cao W."/>
        </authorList>
    </citation>
    <scope>NUCLEOTIDE SEQUENCE</scope>
    <source>
        <strain evidence="11">Rsan-2018</strain>
        <tissue evidence="11">Larvae</tissue>
    </source>
</reference>
<dbReference type="PANTHER" id="PTHR12619:SF5">
    <property type="entry name" value="TRANSCRIPTION FACTOR RFX4"/>
    <property type="match status" value="1"/>
</dbReference>
<dbReference type="EMBL" id="JABSTV010001248">
    <property type="protein sequence ID" value="KAH7968127.1"/>
    <property type="molecule type" value="Genomic_DNA"/>
</dbReference>
<dbReference type="GO" id="GO:0000981">
    <property type="term" value="F:DNA-binding transcription factor activity, RNA polymerase II-specific"/>
    <property type="evidence" value="ECO:0007669"/>
    <property type="project" value="TreeGrafter"/>
</dbReference>
<keyword evidence="2" id="KW-0217">Developmental protein</keyword>
<comment type="caution">
    <text evidence="11">The sequence shown here is derived from an EMBL/GenBank/DDBJ whole genome shotgun (WGS) entry which is preliminary data.</text>
</comment>
<evidence type="ECO:0000313" key="11">
    <source>
        <dbReference type="EMBL" id="KAH7968127.1"/>
    </source>
</evidence>
<keyword evidence="5" id="KW-0238">DNA-binding</keyword>
<dbReference type="InterPro" id="IPR057321">
    <property type="entry name" value="RFX1-4/6/8-like_BCD"/>
</dbReference>
<dbReference type="Proteomes" id="UP000821837">
    <property type="component" value="Unassembled WGS sequence"/>
</dbReference>
<dbReference type="InterPro" id="IPR039779">
    <property type="entry name" value="RFX-like"/>
</dbReference>
<keyword evidence="7" id="KW-0539">Nucleus</keyword>
<dbReference type="Pfam" id="PF25340">
    <property type="entry name" value="BCD_RFX"/>
    <property type="match status" value="1"/>
</dbReference>
<keyword evidence="3" id="KW-0221">Differentiation</keyword>
<evidence type="ECO:0000256" key="8">
    <source>
        <dbReference type="ARBA" id="ARBA00072476"/>
    </source>
</evidence>
<dbReference type="PANTHER" id="PTHR12619">
    <property type="entry name" value="RFX TRANSCRIPTION FACTOR FAMILY"/>
    <property type="match status" value="1"/>
</dbReference>
<reference evidence="11" key="1">
    <citation type="journal article" date="2020" name="Cell">
        <title>Large-Scale Comparative Analyses of Tick Genomes Elucidate Their Genetic Diversity and Vector Capacities.</title>
        <authorList>
            <consortium name="Tick Genome and Microbiome Consortium (TIGMIC)"/>
            <person name="Jia N."/>
            <person name="Wang J."/>
            <person name="Shi W."/>
            <person name="Du L."/>
            <person name="Sun Y."/>
            <person name="Zhan W."/>
            <person name="Jiang J.F."/>
            <person name="Wang Q."/>
            <person name="Zhang B."/>
            <person name="Ji P."/>
            <person name="Bell-Sakyi L."/>
            <person name="Cui X.M."/>
            <person name="Yuan T.T."/>
            <person name="Jiang B.G."/>
            <person name="Yang W.F."/>
            <person name="Lam T.T."/>
            <person name="Chang Q.C."/>
            <person name="Ding S.J."/>
            <person name="Wang X.J."/>
            <person name="Zhu J.G."/>
            <person name="Ruan X.D."/>
            <person name="Zhao L."/>
            <person name="Wei J.T."/>
            <person name="Ye R.Z."/>
            <person name="Que T.C."/>
            <person name="Du C.H."/>
            <person name="Zhou Y.H."/>
            <person name="Cheng J.X."/>
            <person name="Dai P.F."/>
            <person name="Guo W.B."/>
            <person name="Han X.H."/>
            <person name="Huang E.J."/>
            <person name="Li L.F."/>
            <person name="Wei W."/>
            <person name="Gao Y.C."/>
            <person name="Liu J.Z."/>
            <person name="Shao H.Z."/>
            <person name="Wang X."/>
            <person name="Wang C.C."/>
            <person name="Yang T.C."/>
            <person name="Huo Q.B."/>
            <person name="Li W."/>
            <person name="Chen H.Y."/>
            <person name="Chen S.E."/>
            <person name="Zhou L.G."/>
            <person name="Ni X.B."/>
            <person name="Tian J.H."/>
            <person name="Sheng Y."/>
            <person name="Liu T."/>
            <person name="Pan Y.S."/>
            <person name="Xia L.Y."/>
            <person name="Li J."/>
            <person name="Zhao F."/>
            <person name="Cao W.C."/>
        </authorList>
    </citation>
    <scope>NUCLEOTIDE SEQUENCE</scope>
    <source>
        <strain evidence="11">Rsan-2018</strain>
    </source>
</reference>
<evidence type="ECO:0000256" key="9">
    <source>
        <dbReference type="ARBA" id="ARBA00077088"/>
    </source>
</evidence>
<dbReference type="GO" id="GO:0030154">
    <property type="term" value="P:cell differentiation"/>
    <property type="evidence" value="ECO:0007669"/>
    <property type="project" value="UniProtKB-KW"/>
</dbReference>
<evidence type="ECO:0000313" key="12">
    <source>
        <dbReference type="Proteomes" id="UP000821837"/>
    </source>
</evidence>
<keyword evidence="4" id="KW-0805">Transcription regulation</keyword>
<dbReference type="Pfam" id="PF02257">
    <property type="entry name" value="RFX_DNA_binding"/>
    <property type="match status" value="1"/>
</dbReference>
<feature type="domain" description="RFX-type winged-helix" evidence="10">
    <location>
        <begin position="25"/>
        <end position="100"/>
    </location>
</feature>
<sequence>MNDAKKQKSLRKRRVVECDHRNKDTLEWVSANYIVSPGVCLPRCTLYQHYLDHCRRSSKPPMGAAAFGKLIRQKFPAVTTRRLGTRGQSRYHYYGIGLKPTSFYYDQAYCGKDITRFSGQKVKCIEGEQIKQPAPCTSRKKWMFIPDVRDLSPTETVDLTKAEGFLSMYRAHCCSLLDAILIADFKAVQDMVLHFWSSLQEVFLSLLHSAIVCDIVSVWDDYLYAAMQEILTPREIQELPQSFQQELSLFTSQLPDWLRSVIPASLLLQTKIRGKWSCILQEWTKVFKRQMSFTKLAQSCRSVLSNACYTQNMLDDLSKLVMDETVEEAFACLQNGRTASAMGVAELLSLLKKHASVEDLTEWMDMALDNAATVRRHFCFRACTS</sequence>
<organism evidence="11 12">
    <name type="scientific">Rhipicephalus sanguineus</name>
    <name type="common">Brown dog tick</name>
    <name type="synonym">Ixodes sanguineus</name>
    <dbReference type="NCBI Taxonomy" id="34632"/>
    <lineage>
        <taxon>Eukaryota</taxon>
        <taxon>Metazoa</taxon>
        <taxon>Ecdysozoa</taxon>
        <taxon>Arthropoda</taxon>
        <taxon>Chelicerata</taxon>
        <taxon>Arachnida</taxon>
        <taxon>Acari</taxon>
        <taxon>Parasitiformes</taxon>
        <taxon>Ixodida</taxon>
        <taxon>Ixodoidea</taxon>
        <taxon>Ixodidae</taxon>
        <taxon>Rhipicephalinae</taxon>
        <taxon>Rhipicephalus</taxon>
        <taxon>Rhipicephalus</taxon>
    </lineage>
</organism>
<evidence type="ECO:0000256" key="1">
    <source>
        <dbReference type="ARBA" id="ARBA00004123"/>
    </source>
</evidence>
<dbReference type="InterPro" id="IPR036388">
    <property type="entry name" value="WH-like_DNA-bd_sf"/>
</dbReference>
<keyword evidence="12" id="KW-1185">Reference proteome</keyword>
<evidence type="ECO:0000256" key="5">
    <source>
        <dbReference type="ARBA" id="ARBA00023125"/>
    </source>
</evidence>
<keyword evidence="6" id="KW-0804">Transcription</keyword>
<dbReference type="AlphaFoldDB" id="A0A9D4Q7G8"/>
<accession>A0A9D4Q7G8</accession>
<dbReference type="SUPFAM" id="SSF46785">
    <property type="entry name" value="Winged helix' DNA-binding domain"/>
    <property type="match status" value="1"/>
</dbReference>